<dbReference type="Gene3D" id="2.40.50.1020">
    <property type="entry name" value="LytTr DNA-binding domain"/>
    <property type="match status" value="1"/>
</dbReference>
<evidence type="ECO:0000256" key="1">
    <source>
        <dbReference type="PROSITE-ProRule" id="PRU00169"/>
    </source>
</evidence>
<protein>
    <recommendedName>
        <fullName evidence="5">Two-component transcriptional response regulator, LuxR family</fullName>
    </recommendedName>
</protein>
<dbReference type="PROSITE" id="PS50930">
    <property type="entry name" value="HTH_LYTTR"/>
    <property type="match status" value="1"/>
</dbReference>
<name>A0A6J4KTA0_9CYAN</name>
<proteinExistence type="predicted"/>
<feature type="domain" description="Response regulatory" evidence="2">
    <location>
        <begin position="4"/>
        <end position="118"/>
    </location>
</feature>
<dbReference type="Pfam" id="PF04397">
    <property type="entry name" value="LytTR"/>
    <property type="match status" value="1"/>
</dbReference>
<dbReference type="InterPro" id="IPR001789">
    <property type="entry name" value="Sig_transdc_resp-reg_receiver"/>
</dbReference>
<dbReference type="EMBL" id="CADCTZ010000141">
    <property type="protein sequence ID" value="CAA9313790.1"/>
    <property type="molecule type" value="Genomic_DNA"/>
</dbReference>
<dbReference type="Gene3D" id="3.40.50.2300">
    <property type="match status" value="1"/>
</dbReference>
<feature type="modified residue" description="4-aspartylphosphate" evidence="1">
    <location>
        <position position="56"/>
    </location>
</feature>
<gene>
    <name evidence="4" type="ORF">AVDCRST_MAG84-961</name>
</gene>
<dbReference type="PANTHER" id="PTHR37299:SF1">
    <property type="entry name" value="STAGE 0 SPORULATION PROTEIN A HOMOLOG"/>
    <property type="match status" value="1"/>
</dbReference>
<dbReference type="InterPro" id="IPR007492">
    <property type="entry name" value="LytTR_DNA-bd_dom"/>
</dbReference>
<feature type="domain" description="HTH LytTR-type" evidence="3">
    <location>
        <begin position="150"/>
        <end position="253"/>
    </location>
</feature>
<dbReference type="AlphaFoldDB" id="A0A6J4KTA0"/>
<keyword evidence="1" id="KW-0597">Phosphoprotein</keyword>
<dbReference type="SMART" id="SM00850">
    <property type="entry name" value="LytTR"/>
    <property type="match status" value="1"/>
</dbReference>
<evidence type="ECO:0008006" key="5">
    <source>
        <dbReference type="Google" id="ProtNLM"/>
    </source>
</evidence>
<accession>A0A6J4KTA0</accession>
<dbReference type="InterPro" id="IPR011006">
    <property type="entry name" value="CheY-like_superfamily"/>
</dbReference>
<sequence length="253" mass="29012">MKIRTLIIDDEPLARKRVKQLLASSAEEFQVIGEARNVAEAVSACLELRPDLVFLDVEMPDGSGFDALEKLSAENMPAVVFVTAYDQYTIKAFDVYAVDYLLKPFSEERFHQAAARVRERLNRASDEDLSQQIKNLLSHLKTNRDFLDRLVINHKDRLVVISVKEVDSVTAYGNYLKVHAGGKTYLLRDTINNLSQRLDPEVFLRIHRSTIVNAERIKEFQPMFGGQYAVILKDGSEFVLSRNYRKEILSRFE</sequence>
<evidence type="ECO:0000259" key="3">
    <source>
        <dbReference type="PROSITE" id="PS50930"/>
    </source>
</evidence>
<dbReference type="SUPFAM" id="SSF52172">
    <property type="entry name" value="CheY-like"/>
    <property type="match status" value="1"/>
</dbReference>
<dbReference type="GO" id="GO:0000156">
    <property type="term" value="F:phosphorelay response regulator activity"/>
    <property type="evidence" value="ECO:0007669"/>
    <property type="project" value="InterPro"/>
</dbReference>
<evidence type="ECO:0000313" key="4">
    <source>
        <dbReference type="EMBL" id="CAA9313790.1"/>
    </source>
</evidence>
<evidence type="ECO:0000259" key="2">
    <source>
        <dbReference type="PROSITE" id="PS50110"/>
    </source>
</evidence>
<dbReference type="PANTHER" id="PTHR37299">
    <property type="entry name" value="TRANSCRIPTIONAL REGULATOR-RELATED"/>
    <property type="match status" value="1"/>
</dbReference>
<reference evidence="4" key="1">
    <citation type="submission" date="2020-02" db="EMBL/GenBank/DDBJ databases">
        <authorList>
            <person name="Meier V. D."/>
        </authorList>
    </citation>
    <scope>NUCLEOTIDE SEQUENCE</scope>
    <source>
        <strain evidence="4">AVDCRST_MAG84</strain>
    </source>
</reference>
<organism evidence="4">
    <name type="scientific">uncultured Microcoleus sp</name>
    <dbReference type="NCBI Taxonomy" id="259945"/>
    <lineage>
        <taxon>Bacteria</taxon>
        <taxon>Bacillati</taxon>
        <taxon>Cyanobacteriota</taxon>
        <taxon>Cyanophyceae</taxon>
        <taxon>Oscillatoriophycideae</taxon>
        <taxon>Oscillatoriales</taxon>
        <taxon>Microcoleaceae</taxon>
        <taxon>Microcoleus</taxon>
        <taxon>environmental samples</taxon>
    </lineage>
</organism>
<dbReference type="PROSITE" id="PS50110">
    <property type="entry name" value="RESPONSE_REGULATORY"/>
    <property type="match status" value="1"/>
</dbReference>
<dbReference type="InterPro" id="IPR046947">
    <property type="entry name" value="LytR-like"/>
</dbReference>
<dbReference type="GO" id="GO:0003677">
    <property type="term" value="F:DNA binding"/>
    <property type="evidence" value="ECO:0007669"/>
    <property type="project" value="InterPro"/>
</dbReference>
<dbReference type="SMART" id="SM00448">
    <property type="entry name" value="REC"/>
    <property type="match status" value="1"/>
</dbReference>
<dbReference type="Pfam" id="PF00072">
    <property type="entry name" value="Response_reg"/>
    <property type="match status" value="1"/>
</dbReference>